<dbReference type="GeneID" id="121132427"/>
<dbReference type="KEGG" id="lsm:121132427"/>
<reference evidence="3" key="1">
    <citation type="submission" date="2014-05" db="EMBL/GenBank/DDBJ databases">
        <authorList>
            <person name="Chronopoulou M."/>
        </authorList>
    </citation>
    <scope>NUCLEOTIDE SEQUENCE</scope>
    <source>
        <tissue evidence="3">Whole organism</tissue>
    </source>
</reference>
<dbReference type="Gene3D" id="3.40.50.1110">
    <property type="entry name" value="SGNH hydrolase"/>
    <property type="match status" value="1"/>
</dbReference>
<dbReference type="OrthoDB" id="505607at2759"/>
<dbReference type="Pfam" id="PF13472">
    <property type="entry name" value="Lipase_GDSL_2"/>
    <property type="match status" value="1"/>
</dbReference>
<evidence type="ECO:0000256" key="1">
    <source>
        <dbReference type="ARBA" id="ARBA00038184"/>
    </source>
</evidence>
<evidence type="ECO:0000313" key="3">
    <source>
        <dbReference type="EMBL" id="CDW33485.1"/>
    </source>
</evidence>
<dbReference type="InterPro" id="IPR036514">
    <property type="entry name" value="SGNH_hydro_sf"/>
</dbReference>
<dbReference type="PANTHER" id="PTHR11852:SF0">
    <property type="entry name" value="PLATELET-ACTIVATING FACTOR ACETYLHYDROLASE IB SUBUNIT BETA HOMOLOG"/>
    <property type="match status" value="1"/>
</dbReference>
<dbReference type="CTD" id="32529"/>
<protein>
    <recommendedName>
        <fullName evidence="2">SGNH hydrolase-type esterase domain-containing protein</fullName>
    </recommendedName>
</protein>
<dbReference type="PANTHER" id="PTHR11852">
    <property type="entry name" value="PLATELET-ACTIVATING FACTOR ACETYLHYDROLASE"/>
    <property type="match status" value="1"/>
</dbReference>
<organism evidence="3">
    <name type="scientific">Lepeophtheirus salmonis</name>
    <name type="common">Salmon louse</name>
    <name type="synonym">Caligus salmonis</name>
    <dbReference type="NCBI Taxonomy" id="72036"/>
    <lineage>
        <taxon>Eukaryota</taxon>
        <taxon>Metazoa</taxon>
        <taxon>Ecdysozoa</taxon>
        <taxon>Arthropoda</taxon>
        <taxon>Crustacea</taxon>
        <taxon>Multicrustacea</taxon>
        <taxon>Hexanauplia</taxon>
        <taxon>Copepoda</taxon>
        <taxon>Siphonostomatoida</taxon>
        <taxon>Caligidae</taxon>
        <taxon>Lepeophtheirus</taxon>
    </lineage>
</organism>
<dbReference type="EMBL" id="HACA01016124">
    <property type="protein sequence ID" value="CDW33485.1"/>
    <property type="molecule type" value="Transcribed_RNA"/>
</dbReference>
<sequence length="227" mass="25831">MTILANKYEDSEEDGRWLSLHQRFVSEARESEPEVLWLGDFAIQHLVNADIWNRRFCQMHSLNFGIEGDRTENLLWRLQNGELEGLSPKVIVLMIGTNNHGDSAEQIADGIKTICALIRDKQPQAYLVVMTLLPRGHNHNPLRERNAEVNRLIAEQLKGNSRAQFVNSDSGLVQPDGTISHHDMFDYFHLTQKGYEKVFDPVYDLLLQLLSESEGGTERTEAEGCAD</sequence>
<dbReference type="AlphaFoldDB" id="A0A0K2U616"/>
<dbReference type="RefSeq" id="XP_040583755.1">
    <property type="nucleotide sequence ID" value="XM_040727821.2"/>
</dbReference>
<dbReference type="CDD" id="cd01820">
    <property type="entry name" value="PAF_acetylesterase_like"/>
    <property type="match status" value="1"/>
</dbReference>
<proteinExistence type="inferred from homology"/>
<dbReference type="SUPFAM" id="SSF52266">
    <property type="entry name" value="SGNH hydrolase"/>
    <property type="match status" value="1"/>
</dbReference>
<comment type="similarity">
    <text evidence="1">Belongs to the 'GDSL' lipolytic enzyme family. Platelet-activating factor acetylhydrolase IB beta/gamma subunits subfamily.</text>
</comment>
<dbReference type="InterPro" id="IPR013830">
    <property type="entry name" value="SGNH_hydro"/>
</dbReference>
<evidence type="ECO:0000259" key="2">
    <source>
        <dbReference type="Pfam" id="PF13472"/>
    </source>
</evidence>
<name>A0A0K2U616_LEPSM</name>
<feature type="domain" description="SGNH hydrolase-type esterase" evidence="2">
    <location>
        <begin position="52"/>
        <end position="196"/>
    </location>
</feature>
<accession>A0A0K2U616</accession>